<evidence type="ECO:0000256" key="1">
    <source>
        <dbReference type="SAM" id="MobiDB-lite"/>
    </source>
</evidence>
<dbReference type="Gramene" id="OE9A083620T1">
    <property type="protein sequence ID" value="OE9A083620C1"/>
    <property type="gene ID" value="OE9A083620"/>
</dbReference>
<organism evidence="2 3">
    <name type="scientific">Olea europaea subsp. europaea</name>
    <dbReference type="NCBI Taxonomy" id="158383"/>
    <lineage>
        <taxon>Eukaryota</taxon>
        <taxon>Viridiplantae</taxon>
        <taxon>Streptophyta</taxon>
        <taxon>Embryophyta</taxon>
        <taxon>Tracheophyta</taxon>
        <taxon>Spermatophyta</taxon>
        <taxon>Magnoliopsida</taxon>
        <taxon>eudicotyledons</taxon>
        <taxon>Gunneridae</taxon>
        <taxon>Pentapetalae</taxon>
        <taxon>asterids</taxon>
        <taxon>lamiids</taxon>
        <taxon>Lamiales</taxon>
        <taxon>Oleaceae</taxon>
        <taxon>Oleeae</taxon>
        <taxon>Olea</taxon>
    </lineage>
</organism>
<evidence type="ECO:0000313" key="2">
    <source>
        <dbReference type="EMBL" id="CAA3020926.1"/>
    </source>
</evidence>
<protein>
    <submittedName>
        <fullName evidence="2">Uncharacterized protein</fullName>
    </submittedName>
</protein>
<accession>A0A8S0USP3</accession>
<proteinExistence type="predicted"/>
<sequence length="82" mass="8778">MCLPAPPTARASAISVHAPPEWSGGSETMEEIFNRIQQQQPEGSEPWHTPFLISGGRIRTSNSVKLIMTLAMTTVGGAGRSD</sequence>
<dbReference type="AlphaFoldDB" id="A0A8S0USP3"/>
<keyword evidence="3" id="KW-1185">Reference proteome</keyword>
<reference evidence="2 3" key="1">
    <citation type="submission" date="2019-12" db="EMBL/GenBank/DDBJ databases">
        <authorList>
            <person name="Alioto T."/>
            <person name="Alioto T."/>
            <person name="Gomez Garrido J."/>
        </authorList>
    </citation>
    <scope>NUCLEOTIDE SEQUENCE [LARGE SCALE GENOMIC DNA]</scope>
</reference>
<name>A0A8S0USP3_OLEEU</name>
<gene>
    <name evidence="2" type="ORF">OLEA9_A083620</name>
</gene>
<comment type="caution">
    <text evidence="2">The sequence shown here is derived from an EMBL/GenBank/DDBJ whole genome shotgun (WGS) entry which is preliminary data.</text>
</comment>
<dbReference type="EMBL" id="CACTIH010009046">
    <property type="protein sequence ID" value="CAA3020926.1"/>
    <property type="molecule type" value="Genomic_DNA"/>
</dbReference>
<evidence type="ECO:0000313" key="3">
    <source>
        <dbReference type="Proteomes" id="UP000594638"/>
    </source>
</evidence>
<dbReference type="Proteomes" id="UP000594638">
    <property type="component" value="Unassembled WGS sequence"/>
</dbReference>
<feature type="region of interest" description="Disordered" evidence="1">
    <location>
        <begin position="1"/>
        <end position="25"/>
    </location>
</feature>